<dbReference type="AlphaFoldDB" id="A0AAP6JEQ4"/>
<dbReference type="Gene3D" id="3.75.10.10">
    <property type="entry name" value="L-arginine/glycine Amidinotransferase, Chain A"/>
    <property type="match status" value="1"/>
</dbReference>
<protein>
    <submittedName>
        <fullName evidence="1">Arginine deiminase-related protein</fullName>
    </submittedName>
</protein>
<reference evidence="1 2" key="1">
    <citation type="submission" date="2023-12" db="EMBL/GenBank/DDBJ databases">
        <title>Whole-genome sequencing of halo(alkali)philic microorganisms from hypersaline lakes.</title>
        <authorList>
            <person name="Sorokin D.Y."/>
            <person name="Merkel A.Y."/>
            <person name="Messina E."/>
            <person name="Yakimov M."/>
        </authorList>
    </citation>
    <scope>NUCLEOTIDE SEQUENCE [LARGE SCALE GENOMIC DNA]</scope>
    <source>
        <strain evidence="1 2">AB-CW1</strain>
    </source>
</reference>
<dbReference type="EMBL" id="JAYGII010000007">
    <property type="protein sequence ID" value="MEA5445221.1"/>
    <property type="molecule type" value="Genomic_DNA"/>
</dbReference>
<dbReference type="RefSeq" id="WP_346050851.1">
    <property type="nucleotide sequence ID" value="NZ_JAYGII010000007.1"/>
</dbReference>
<comment type="caution">
    <text evidence="1">The sequence shown here is derived from an EMBL/GenBank/DDBJ whole genome shotgun (WGS) entry which is preliminary data.</text>
</comment>
<keyword evidence="2" id="KW-1185">Reference proteome</keyword>
<dbReference type="Pfam" id="PF19420">
    <property type="entry name" value="DDAH_eukar"/>
    <property type="match status" value="1"/>
</dbReference>
<proteinExistence type="predicted"/>
<organism evidence="1 2">
    <name type="scientific">Natronospira elongata</name>
    <dbReference type="NCBI Taxonomy" id="3110268"/>
    <lineage>
        <taxon>Bacteria</taxon>
        <taxon>Pseudomonadati</taxon>
        <taxon>Pseudomonadota</taxon>
        <taxon>Gammaproteobacteria</taxon>
        <taxon>Natronospirales</taxon>
        <taxon>Natronospiraceae</taxon>
        <taxon>Natronospira</taxon>
    </lineage>
</organism>
<dbReference type="PANTHER" id="PTHR43224:SF1">
    <property type="entry name" value="AMIDINOTRANSFERASE"/>
    <property type="match status" value="1"/>
</dbReference>
<accession>A0AAP6JEQ4</accession>
<name>A0AAP6JEQ4_9GAMM</name>
<gene>
    <name evidence="1" type="ORF">VCB98_05235</name>
</gene>
<evidence type="ECO:0000313" key="1">
    <source>
        <dbReference type="EMBL" id="MEA5445221.1"/>
    </source>
</evidence>
<dbReference type="NCBIfam" id="NF046062">
    <property type="entry name" value="citrull_CtlX"/>
    <property type="match status" value="1"/>
</dbReference>
<dbReference type="InterPro" id="IPR014541">
    <property type="entry name" value="Amdntrnsf_FN0238"/>
</dbReference>
<dbReference type="PANTHER" id="PTHR43224">
    <property type="entry name" value="AMIDINOTRANSFERASE"/>
    <property type="match status" value="1"/>
</dbReference>
<sequence length="315" mass="35048">MSIQQQCTDSVIMIRPVSFTSNPETAVSNTFQANIDASEEEAVRNQAQVEFDGLVAALERAGVEVTVFDDTPDPVTPDALFPNNWLSTHADGDVVLYPMEAPSRRAERRDDVIDSLETKHGRQIQARHDLSPSEGKDRFLEGTGSLVLDRVNRIAYACLSNRTHPALFHDWCERFDFQPEAFTAMSHGKEIYHTNVMMCVGQSFAVVCEESIVDEQERLRVRGRLERTGHEVVAISLAQMNAFAGNMLQLRSKDGKALLAMSSQAKNSLTDDQLERLEQHVTIVSADISTIEKYAGGSVRCMLAENFLPRSSADQ</sequence>
<dbReference type="PIRSF" id="PIRSF028188">
    <property type="entry name" value="Amdntrnsf_FN0238"/>
    <property type="match status" value="1"/>
</dbReference>
<dbReference type="Proteomes" id="UP001302316">
    <property type="component" value="Unassembled WGS sequence"/>
</dbReference>
<evidence type="ECO:0000313" key="2">
    <source>
        <dbReference type="Proteomes" id="UP001302316"/>
    </source>
</evidence>
<dbReference type="SUPFAM" id="SSF55909">
    <property type="entry name" value="Pentein"/>
    <property type="match status" value="1"/>
</dbReference>